<dbReference type="Proteomes" id="UP000262072">
    <property type="component" value="Unassembled WGS sequence"/>
</dbReference>
<dbReference type="GO" id="GO:0005524">
    <property type="term" value="F:ATP binding"/>
    <property type="evidence" value="ECO:0007669"/>
    <property type="project" value="InterPro"/>
</dbReference>
<evidence type="ECO:0000313" key="3">
    <source>
        <dbReference type="Proteomes" id="UP000262072"/>
    </source>
</evidence>
<dbReference type="AlphaFoldDB" id="A0A383TD72"/>
<gene>
    <name evidence="2" type="ORF">TART1_1086</name>
</gene>
<dbReference type="Gene3D" id="3.40.50.300">
    <property type="entry name" value="P-loop containing nucleotide triphosphate hydrolases"/>
    <property type="match status" value="1"/>
</dbReference>
<evidence type="ECO:0000259" key="1">
    <source>
        <dbReference type="Pfam" id="PF13304"/>
    </source>
</evidence>
<evidence type="ECO:0000313" key="2">
    <source>
        <dbReference type="EMBL" id="SYZ78302.1"/>
    </source>
</evidence>
<dbReference type="InterPro" id="IPR003959">
    <property type="entry name" value="ATPase_AAA_core"/>
</dbReference>
<proteinExistence type="predicted"/>
<feature type="domain" description="ATPase AAA-type core" evidence="1">
    <location>
        <begin position="62"/>
        <end position="375"/>
    </location>
</feature>
<protein>
    <submittedName>
        <fullName evidence="2">Atpase aaa-type core</fullName>
    </submittedName>
</protein>
<dbReference type="EMBL" id="UNRR01000016">
    <property type="protein sequence ID" value="SYZ78302.1"/>
    <property type="molecule type" value="Genomic_DNA"/>
</dbReference>
<dbReference type="PANTHER" id="PTHR40396:SF1">
    <property type="entry name" value="ATPASE AAA-TYPE CORE DOMAIN-CONTAINING PROTEIN"/>
    <property type="match status" value="1"/>
</dbReference>
<dbReference type="GO" id="GO:0016887">
    <property type="term" value="F:ATP hydrolysis activity"/>
    <property type="evidence" value="ECO:0007669"/>
    <property type="project" value="InterPro"/>
</dbReference>
<organism evidence="2 3">
    <name type="scientific">Trichococcus shcherbakoviae</name>
    <dbReference type="NCBI Taxonomy" id="2094020"/>
    <lineage>
        <taxon>Bacteria</taxon>
        <taxon>Bacillati</taxon>
        <taxon>Bacillota</taxon>
        <taxon>Bacilli</taxon>
        <taxon>Lactobacillales</taxon>
        <taxon>Carnobacteriaceae</taxon>
        <taxon>Trichococcus</taxon>
    </lineage>
</organism>
<dbReference type="Pfam" id="PF13304">
    <property type="entry name" value="AAA_21"/>
    <property type="match status" value="1"/>
</dbReference>
<dbReference type="InterPro" id="IPR027417">
    <property type="entry name" value="P-loop_NTPase"/>
</dbReference>
<sequence>MFAQNIYLGYDVGEVMTMLHQFTFKNFKSFKEETTIDMLASSIKEHPHDVVTDVMEEKVLKVAAIYGANASGKSNVIEAFAVMKNMVLYSFRQNIFSTKNDIEPHWFEDKNVPTEFNVIFSTEGAIYQYGFSVLEGVINEEYLYQRDKKVKKEAYIELFSKHGETLSGELLSSIGTQNILELIEEDTLLISVISKLKIPFAQTVFDWFKGVRIIDYGNPRKELGLSHFTRGNVIGNPLLKLLENEAEKKKLEKFIQAIDVGIDKLGIVQDVLNEDSLSERSTRELKRIVTYHKNPKTKELLMTPLESESSGTLKMLTLYVDLKNILDSGGTIFVDELDAKLHPLLIRYIIIMFHDEKTNPNHAQLIFSTQEIFTLDKDNFRRDEIWFADKNDEGVSELYSLADYVDDEDKKVRNDASYGKDYILGRYKSIPTLRRIEDIDG</sequence>
<dbReference type="SUPFAM" id="SSF52540">
    <property type="entry name" value="P-loop containing nucleoside triphosphate hydrolases"/>
    <property type="match status" value="1"/>
</dbReference>
<reference evidence="3" key="1">
    <citation type="submission" date="2018-05" db="EMBL/GenBank/DDBJ databases">
        <authorList>
            <person name="Strepis N."/>
        </authorList>
    </citation>
    <scope>NUCLEOTIDE SEQUENCE [LARGE SCALE GENOMIC DNA]</scope>
</reference>
<accession>A0A383TD72</accession>
<name>A0A383TD72_9LACT</name>
<dbReference type="PANTHER" id="PTHR40396">
    <property type="entry name" value="ATPASE-LIKE PROTEIN"/>
    <property type="match status" value="1"/>
</dbReference>